<comment type="caution">
    <text evidence="2">The sequence shown here is derived from an EMBL/GenBank/DDBJ whole genome shotgun (WGS) entry which is preliminary data.</text>
</comment>
<gene>
    <name evidence="2" type="ORF">EUU22_18400</name>
</gene>
<proteinExistence type="predicted"/>
<dbReference type="Proteomes" id="UP000291088">
    <property type="component" value="Unassembled WGS sequence"/>
</dbReference>
<feature type="signal peptide" evidence="1">
    <location>
        <begin position="1"/>
        <end position="19"/>
    </location>
</feature>
<keyword evidence="1" id="KW-0732">Signal</keyword>
<evidence type="ECO:0000313" key="2">
    <source>
        <dbReference type="EMBL" id="RYC10048.1"/>
    </source>
</evidence>
<dbReference type="AlphaFoldDB" id="A0A4Q2T062"/>
<evidence type="ECO:0008006" key="4">
    <source>
        <dbReference type="Google" id="ProtNLM"/>
    </source>
</evidence>
<keyword evidence="3" id="KW-1185">Reference proteome</keyword>
<dbReference type="OrthoDB" id="8481718at2"/>
<sequence length="126" mass="13279">MKRIVLILPLALSACGTVAQNSDVGLVHTGLAGPVKIADNAVVEIVDGGPPLTDEKQRVMGTSCRNKLWDAPPSKENAIALMKRQAADRGYNAVHSVKVFSDPSALAKNCWSALIASGIAFSKEQP</sequence>
<organism evidence="2 3">
    <name type="scientific">Ciceribacter ferrooxidans</name>
    <dbReference type="NCBI Taxonomy" id="2509717"/>
    <lineage>
        <taxon>Bacteria</taxon>
        <taxon>Pseudomonadati</taxon>
        <taxon>Pseudomonadota</taxon>
        <taxon>Alphaproteobacteria</taxon>
        <taxon>Hyphomicrobiales</taxon>
        <taxon>Rhizobiaceae</taxon>
        <taxon>Ciceribacter</taxon>
    </lineage>
</organism>
<dbReference type="Gene3D" id="3.30.110.70">
    <property type="entry name" value="Hypothetical protein apc22750. Chain B"/>
    <property type="match status" value="1"/>
</dbReference>
<accession>A0A4Q2T062</accession>
<protein>
    <recommendedName>
        <fullName evidence="4">Lipoprotein</fullName>
    </recommendedName>
</protein>
<evidence type="ECO:0000313" key="3">
    <source>
        <dbReference type="Proteomes" id="UP000291088"/>
    </source>
</evidence>
<reference evidence="2 3" key="1">
    <citation type="submission" date="2019-01" db="EMBL/GenBank/DDBJ databases">
        <authorList>
            <person name="Deng T."/>
        </authorList>
    </citation>
    <scope>NUCLEOTIDE SEQUENCE [LARGE SCALE GENOMIC DNA]</scope>
    <source>
        <strain evidence="2 3">F8825</strain>
    </source>
</reference>
<feature type="chain" id="PRO_5020285404" description="Lipoprotein" evidence="1">
    <location>
        <begin position="20"/>
        <end position="126"/>
    </location>
</feature>
<dbReference type="RefSeq" id="WP_129333440.1">
    <property type="nucleotide sequence ID" value="NZ_SDVB01000253.1"/>
</dbReference>
<dbReference type="EMBL" id="SDVB01000253">
    <property type="protein sequence ID" value="RYC10048.1"/>
    <property type="molecule type" value="Genomic_DNA"/>
</dbReference>
<name>A0A4Q2T062_9HYPH</name>
<evidence type="ECO:0000256" key="1">
    <source>
        <dbReference type="SAM" id="SignalP"/>
    </source>
</evidence>
<dbReference type="PROSITE" id="PS51257">
    <property type="entry name" value="PROKAR_LIPOPROTEIN"/>
    <property type="match status" value="1"/>
</dbReference>